<keyword evidence="1" id="KW-0812">Transmembrane</keyword>
<sequence length="83" mass="8419">MSTTGYTAKNDGEKTVRAGTVVWGLIAIAVGILVLLAQLVDINLDTGLVLMGLLVGAGVALVVGGLISMTGRKSNHHSTTETG</sequence>
<evidence type="ECO:0000313" key="3">
    <source>
        <dbReference type="Proteomes" id="UP001597307"/>
    </source>
</evidence>
<organism evidence="2 3">
    <name type="scientific">Arthrobacter flavus</name>
    <dbReference type="NCBI Taxonomy" id="95172"/>
    <lineage>
        <taxon>Bacteria</taxon>
        <taxon>Bacillati</taxon>
        <taxon>Actinomycetota</taxon>
        <taxon>Actinomycetes</taxon>
        <taxon>Micrococcales</taxon>
        <taxon>Micrococcaceae</taxon>
        <taxon>Arthrobacter</taxon>
    </lineage>
</organism>
<accession>A0ABW4Q6P5</accession>
<keyword evidence="1" id="KW-1133">Transmembrane helix</keyword>
<protein>
    <recommendedName>
        <fullName evidence="4">DUF2530 domain-containing protein</fullName>
    </recommendedName>
</protein>
<feature type="transmembrane region" description="Helical" evidence="1">
    <location>
        <begin position="46"/>
        <end position="67"/>
    </location>
</feature>
<dbReference type="RefSeq" id="WP_343879676.1">
    <property type="nucleotide sequence ID" value="NZ_BAAAIJ010000047.1"/>
</dbReference>
<keyword evidence="1" id="KW-0472">Membrane</keyword>
<keyword evidence="3" id="KW-1185">Reference proteome</keyword>
<evidence type="ECO:0008006" key="4">
    <source>
        <dbReference type="Google" id="ProtNLM"/>
    </source>
</evidence>
<reference evidence="3" key="1">
    <citation type="journal article" date="2019" name="Int. J. Syst. Evol. Microbiol.">
        <title>The Global Catalogue of Microorganisms (GCM) 10K type strain sequencing project: providing services to taxonomists for standard genome sequencing and annotation.</title>
        <authorList>
            <consortium name="The Broad Institute Genomics Platform"/>
            <consortium name="The Broad Institute Genome Sequencing Center for Infectious Disease"/>
            <person name="Wu L."/>
            <person name="Ma J."/>
        </authorList>
    </citation>
    <scope>NUCLEOTIDE SEQUENCE [LARGE SCALE GENOMIC DNA]</scope>
    <source>
        <strain evidence="3">JCM 11496</strain>
    </source>
</reference>
<evidence type="ECO:0000256" key="1">
    <source>
        <dbReference type="SAM" id="Phobius"/>
    </source>
</evidence>
<comment type="caution">
    <text evidence="2">The sequence shown here is derived from an EMBL/GenBank/DDBJ whole genome shotgun (WGS) entry which is preliminary data.</text>
</comment>
<evidence type="ECO:0000313" key="2">
    <source>
        <dbReference type="EMBL" id="MFD1846367.1"/>
    </source>
</evidence>
<proteinExistence type="predicted"/>
<feature type="transmembrane region" description="Helical" evidence="1">
    <location>
        <begin position="21"/>
        <end position="40"/>
    </location>
</feature>
<gene>
    <name evidence="2" type="ORF">ACFSFX_07120</name>
</gene>
<dbReference type="EMBL" id="JBHUGA010000011">
    <property type="protein sequence ID" value="MFD1846367.1"/>
    <property type="molecule type" value="Genomic_DNA"/>
</dbReference>
<name>A0ABW4Q6P5_9MICC</name>
<dbReference type="Proteomes" id="UP001597307">
    <property type="component" value="Unassembled WGS sequence"/>
</dbReference>